<dbReference type="InterPro" id="IPR001845">
    <property type="entry name" value="HTH_ArsR_DNA-bd_dom"/>
</dbReference>
<dbReference type="CDD" id="cd00090">
    <property type="entry name" value="HTH_ARSR"/>
    <property type="match status" value="1"/>
</dbReference>
<evidence type="ECO:0000256" key="3">
    <source>
        <dbReference type="ARBA" id="ARBA00023163"/>
    </source>
</evidence>
<evidence type="ECO:0000313" key="5">
    <source>
        <dbReference type="EMBL" id="SDH58407.1"/>
    </source>
</evidence>
<accession>A0A1G8DL61</accession>
<dbReference type="OrthoDB" id="3628603at2"/>
<keyword evidence="2 5" id="KW-0238">DNA-binding</keyword>
<evidence type="ECO:0000313" key="6">
    <source>
        <dbReference type="Proteomes" id="UP000198822"/>
    </source>
</evidence>
<dbReference type="InterPro" id="IPR036390">
    <property type="entry name" value="WH_DNA-bd_sf"/>
</dbReference>
<name>A0A1G8DL61_9MICO</name>
<dbReference type="PANTHER" id="PTHR33154">
    <property type="entry name" value="TRANSCRIPTIONAL REGULATOR, ARSR FAMILY"/>
    <property type="match status" value="1"/>
</dbReference>
<dbReference type="InterPro" id="IPR036388">
    <property type="entry name" value="WH-like_DNA-bd_sf"/>
</dbReference>
<dbReference type="STRING" id="399736.SAMN04489720_1688"/>
<proteinExistence type="predicted"/>
<dbReference type="GO" id="GO:0003700">
    <property type="term" value="F:DNA-binding transcription factor activity"/>
    <property type="evidence" value="ECO:0007669"/>
    <property type="project" value="InterPro"/>
</dbReference>
<evidence type="ECO:0000256" key="2">
    <source>
        <dbReference type="ARBA" id="ARBA00023125"/>
    </source>
</evidence>
<keyword evidence="3" id="KW-0804">Transcription</keyword>
<evidence type="ECO:0000256" key="1">
    <source>
        <dbReference type="ARBA" id="ARBA00023015"/>
    </source>
</evidence>
<dbReference type="InterPro" id="IPR011991">
    <property type="entry name" value="ArsR-like_HTH"/>
</dbReference>
<evidence type="ECO:0000259" key="4">
    <source>
        <dbReference type="PROSITE" id="PS50987"/>
    </source>
</evidence>
<keyword evidence="1" id="KW-0805">Transcription regulation</keyword>
<keyword evidence="6" id="KW-1185">Reference proteome</keyword>
<dbReference type="PROSITE" id="PS50987">
    <property type="entry name" value="HTH_ARSR_2"/>
    <property type="match status" value="1"/>
</dbReference>
<organism evidence="5 6">
    <name type="scientific">Agrococcus jejuensis</name>
    <dbReference type="NCBI Taxonomy" id="399736"/>
    <lineage>
        <taxon>Bacteria</taxon>
        <taxon>Bacillati</taxon>
        <taxon>Actinomycetota</taxon>
        <taxon>Actinomycetes</taxon>
        <taxon>Micrococcales</taxon>
        <taxon>Microbacteriaceae</taxon>
        <taxon>Agrococcus</taxon>
    </lineage>
</organism>
<dbReference type="AlphaFoldDB" id="A0A1G8DL61"/>
<dbReference type="InterPro" id="IPR051081">
    <property type="entry name" value="HTH_MetalResp_TranReg"/>
</dbReference>
<reference evidence="6" key="1">
    <citation type="submission" date="2016-10" db="EMBL/GenBank/DDBJ databases">
        <authorList>
            <person name="Varghese N."/>
            <person name="Submissions S."/>
        </authorList>
    </citation>
    <scope>NUCLEOTIDE SEQUENCE [LARGE SCALE GENOMIC DNA]</scope>
    <source>
        <strain evidence="6">DSM 22002</strain>
    </source>
</reference>
<protein>
    <submittedName>
        <fullName evidence="5">DNA-binding transcriptional regulator, ArsR family</fullName>
    </submittedName>
</protein>
<sequence length="121" mass="12876">MKSFATLADPVRRRIVEVLADGAQPAGSLGAVVQAEFGISQPAVSNQLRALREAEVVAVEPRGTQRIYSLVPGALDDVTAWVERYAALWPQRLDALETELARGRHARASASASPAPEEASA</sequence>
<dbReference type="Gene3D" id="1.10.10.10">
    <property type="entry name" value="Winged helix-like DNA-binding domain superfamily/Winged helix DNA-binding domain"/>
    <property type="match status" value="1"/>
</dbReference>
<dbReference type="GO" id="GO:0003677">
    <property type="term" value="F:DNA binding"/>
    <property type="evidence" value="ECO:0007669"/>
    <property type="project" value="UniProtKB-KW"/>
</dbReference>
<dbReference type="Proteomes" id="UP000198822">
    <property type="component" value="Chromosome I"/>
</dbReference>
<gene>
    <name evidence="5" type="ORF">SAMN04489720_1688</name>
</gene>
<feature type="domain" description="HTH arsR-type" evidence="4">
    <location>
        <begin position="1"/>
        <end position="90"/>
    </location>
</feature>
<dbReference type="PANTHER" id="PTHR33154:SF33">
    <property type="entry name" value="TRANSCRIPTIONAL REPRESSOR SDPR"/>
    <property type="match status" value="1"/>
</dbReference>
<dbReference type="NCBIfam" id="NF033788">
    <property type="entry name" value="HTH_metalloreg"/>
    <property type="match status" value="1"/>
</dbReference>
<dbReference type="PRINTS" id="PR00778">
    <property type="entry name" value="HTHARSR"/>
</dbReference>
<dbReference type="EMBL" id="LT629695">
    <property type="protein sequence ID" value="SDH58407.1"/>
    <property type="molecule type" value="Genomic_DNA"/>
</dbReference>
<dbReference type="SMART" id="SM00418">
    <property type="entry name" value="HTH_ARSR"/>
    <property type="match status" value="1"/>
</dbReference>
<dbReference type="RefSeq" id="WP_092504149.1">
    <property type="nucleotide sequence ID" value="NZ_LT629695.1"/>
</dbReference>
<dbReference type="SUPFAM" id="SSF46785">
    <property type="entry name" value="Winged helix' DNA-binding domain"/>
    <property type="match status" value="1"/>
</dbReference>
<dbReference type="Pfam" id="PF12840">
    <property type="entry name" value="HTH_20"/>
    <property type="match status" value="1"/>
</dbReference>